<dbReference type="EMBL" id="JQ771054">
    <property type="protein sequence ID" value="AFH56819.1"/>
    <property type="molecule type" value="Genomic_DNA"/>
</dbReference>
<name>M4GWW1_PECAT</name>
<dbReference type="AlphaFoldDB" id="M4GWW1"/>
<protein>
    <submittedName>
        <fullName evidence="1">Uncharacterized protein</fullName>
    </submittedName>
</protein>
<proteinExistence type="predicted"/>
<gene>
    <name evidence="1" type="ORF">KCQ_12880</name>
</gene>
<sequence>MMTNQCLYTASNYLDAETSALMFFIASQQTDKKPSAIRIIMI</sequence>
<reference evidence="1" key="1">
    <citation type="submission" date="2012-03" db="EMBL/GenBank/DDBJ databases">
        <title>First horizontally acquired island (HAI) in Pectobacterium atrosepticum type strain ICMP1526 encoding coronafacic acid (cfa) biosynthetic cluster.</title>
        <authorList>
            <person name="Panda P."/>
            <person name="Fiers M.W.E.J."/>
            <person name="Pitman A.R."/>
        </authorList>
    </citation>
    <scope>NUCLEOTIDE SEQUENCE</scope>
    <source>
        <strain evidence="1">ICMP1526</strain>
    </source>
</reference>
<accession>M4GWW1</accession>
<organism evidence="1">
    <name type="scientific">Pectobacterium atrosepticum</name>
    <name type="common">Erwinia carotovora subsp. atroseptica</name>
    <dbReference type="NCBI Taxonomy" id="29471"/>
    <lineage>
        <taxon>Bacteria</taxon>
        <taxon>Pseudomonadati</taxon>
        <taxon>Pseudomonadota</taxon>
        <taxon>Gammaproteobacteria</taxon>
        <taxon>Enterobacterales</taxon>
        <taxon>Pectobacteriaceae</taxon>
        <taxon>Pectobacterium</taxon>
    </lineage>
</organism>
<evidence type="ECO:0000313" key="1">
    <source>
        <dbReference type="EMBL" id="AFH56819.1"/>
    </source>
</evidence>